<dbReference type="Proteomes" id="UP001637996">
    <property type="component" value="Unassembled WGS sequence"/>
</dbReference>
<keyword evidence="3" id="KW-1185">Reference proteome</keyword>
<evidence type="ECO:0008006" key="4">
    <source>
        <dbReference type="Google" id="ProtNLM"/>
    </source>
</evidence>
<reference evidence="2 3" key="1">
    <citation type="journal article" date="2025" name="Anaerobe">
        <title>Description of Anaerococcus kampingiae sp. nov., Anaerococcus groningensis sp. nov., Anaerococcus martiniensis sp. nov., and Anaerococcus cruorum sp. nov., isolated from human clinical specimens.</title>
        <authorList>
            <person name="Boiten K.E."/>
            <person name="Meijer J."/>
            <person name="van Wezel E.M."/>
            <person name="Veloo A.C.M."/>
        </authorList>
    </citation>
    <scope>NUCLEOTIDE SEQUENCE [LARGE SCALE GENOMIC DNA]</scope>
    <source>
        <strain evidence="2 3">ENR0831</strain>
    </source>
</reference>
<accession>A0ABW9M5M8</accession>
<dbReference type="EMBL" id="JBGMEI010000001">
    <property type="protein sequence ID" value="MFO3664745.1"/>
    <property type="molecule type" value="Genomic_DNA"/>
</dbReference>
<protein>
    <recommendedName>
        <fullName evidence="4">DUF948 domain-containing protein</fullName>
    </recommendedName>
</protein>
<keyword evidence="1" id="KW-1133">Transmembrane helix</keyword>
<evidence type="ECO:0000256" key="1">
    <source>
        <dbReference type="SAM" id="Phobius"/>
    </source>
</evidence>
<gene>
    <name evidence="2" type="ORF">ACCQ41_00530</name>
</gene>
<comment type="caution">
    <text evidence="2">The sequence shown here is derived from an EMBL/GenBank/DDBJ whole genome shotgun (WGS) entry which is preliminary data.</text>
</comment>
<feature type="transmembrane region" description="Helical" evidence="1">
    <location>
        <begin position="6"/>
        <end position="27"/>
    </location>
</feature>
<organism evidence="2 3">
    <name type="scientific">Anaerococcus martiniensis</name>
    <dbReference type="NCBI Taxonomy" id="3115615"/>
    <lineage>
        <taxon>Bacteria</taxon>
        <taxon>Bacillati</taxon>
        <taxon>Bacillota</taxon>
        <taxon>Tissierellia</taxon>
        <taxon>Tissierellales</taxon>
        <taxon>Peptoniphilaceae</taxon>
        <taxon>Anaerococcus</taxon>
    </lineage>
</organism>
<keyword evidence="1" id="KW-0472">Membrane</keyword>
<evidence type="ECO:0000313" key="3">
    <source>
        <dbReference type="Proteomes" id="UP001637996"/>
    </source>
</evidence>
<sequence length="147" mass="15776">MLTINFNLLGNIILTIVGIVALVYLILTLKSANELVKKIHGVLDKNEDNIDQVIDKLPGVVDQANMLVNNVNTVVQDPNLRMAIAKANDTMTNVNSITDDIRDTVNYVGETAIDSIDTVGAGIASVGDYSSLVIDVVDIVKNVISGR</sequence>
<dbReference type="RefSeq" id="WP_262122210.1">
    <property type="nucleotide sequence ID" value="NZ_JBGMEI010000001.1"/>
</dbReference>
<evidence type="ECO:0000313" key="2">
    <source>
        <dbReference type="EMBL" id="MFO3664745.1"/>
    </source>
</evidence>
<keyword evidence="1" id="KW-0812">Transmembrane</keyword>
<name>A0ABW9M5M8_9FIRM</name>
<proteinExistence type="predicted"/>